<evidence type="ECO:0000313" key="2">
    <source>
        <dbReference type="Proteomes" id="UP000193781"/>
    </source>
</evidence>
<dbReference type="AlphaFoldDB" id="A0A1X1ZG51"/>
<reference evidence="1 2" key="1">
    <citation type="submission" date="2016-01" db="EMBL/GenBank/DDBJ databases">
        <title>The new phylogeny of the genus Mycobacterium.</title>
        <authorList>
            <person name="Tarcisio F."/>
            <person name="Conor M."/>
            <person name="Antonella G."/>
            <person name="Elisabetta G."/>
            <person name="Giulia F.S."/>
            <person name="Sara T."/>
            <person name="Anna F."/>
            <person name="Clotilde B."/>
            <person name="Roberto B."/>
            <person name="Veronica D.S."/>
            <person name="Fabio R."/>
            <person name="Monica P."/>
            <person name="Olivier J."/>
            <person name="Enrico T."/>
            <person name="Nicola S."/>
        </authorList>
    </citation>
    <scope>NUCLEOTIDE SEQUENCE [LARGE SCALE GENOMIC DNA]</scope>
    <source>
        <strain evidence="1 2">DSM 44803</strain>
    </source>
</reference>
<comment type="caution">
    <text evidence="1">The sequence shown here is derived from an EMBL/GenBank/DDBJ whole genome shotgun (WGS) entry which is preliminary data.</text>
</comment>
<organism evidence="1 2">
    <name type="scientific">Mycobacterium nebraskense</name>
    <dbReference type="NCBI Taxonomy" id="244292"/>
    <lineage>
        <taxon>Bacteria</taxon>
        <taxon>Bacillati</taxon>
        <taxon>Actinomycetota</taxon>
        <taxon>Actinomycetes</taxon>
        <taxon>Mycobacteriales</taxon>
        <taxon>Mycobacteriaceae</taxon>
        <taxon>Mycobacterium</taxon>
    </lineage>
</organism>
<dbReference type="RefSeq" id="WP_085164824.1">
    <property type="nucleotide sequence ID" value="NZ_JACKSS010000131.1"/>
</dbReference>
<evidence type="ECO:0000313" key="1">
    <source>
        <dbReference type="EMBL" id="ORW22306.1"/>
    </source>
</evidence>
<name>A0A1X1ZG51_9MYCO</name>
<sequence length="64" mass="7322">MNHDDLLDDVNLDRLAQAFDAGWSDDDEAARAARYDPTVRSVNGVVCGMCDRHRHSPCSRWCWE</sequence>
<accession>A0A1X1ZG51</accession>
<dbReference type="Proteomes" id="UP000193781">
    <property type="component" value="Unassembled WGS sequence"/>
</dbReference>
<dbReference type="EMBL" id="LQPH01000122">
    <property type="protein sequence ID" value="ORW22306.1"/>
    <property type="molecule type" value="Genomic_DNA"/>
</dbReference>
<protein>
    <submittedName>
        <fullName evidence="1">Uncharacterized protein</fullName>
    </submittedName>
</protein>
<proteinExistence type="predicted"/>
<gene>
    <name evidence="1" type="ORF">AWC17_05190</name>
</gene>
<keyword evidence="2" id="KW-1185">Reference proteome</keyword>